<dbReference type="InterPro" id="IPR013786">
    <property type="entry name" value="AcylCoA_DH/ox_N"/>
</dbReference>
<accession>A0AAW9RAU7</accession>
<comment type="pathway">
    <text evidence="8">Amino-acid metabolism; tryptophan metabolism.</text>
</comment>
<dbReference type="GO" id="GO:0033539">
    <property type="term" value="P:fatty acid beta-oxidation using acyl-CoA dehydrogenase"/>
    <property type="evidence" value="ECO:0007669"/>
    <property type="project" value="TreeGrafter"/>
</dbReference>
<comment type="similarity">
    <text evidence="2 11">Belongs to the acyl-CoA dehydrogenase family.</text>
</comment>
<evidence type="ECO:0000256" key="10">
    <source>
        <dbReference type="ARBA" id="ARBA00049493"/>
    </source>
</evidence>
<dbReference type="EC" id="1.3.8.6" evidence="9"/>
<keyword evidence="3 11" id="KW-0285">Flavoprotein</keyword>
<dbReference type="AlphaFoldDB" id="A0AAW9RAU7"/>
<comment type="cofactor">
    <cofactor evidence="1 11">
        <name>FAD</name>
        <dbReference type="ChEBI" id="CHEBI:57692"/>
    </cofactor>
</comment>
<dbReference type="GO" id="GO:0000062">
    <property type="term" value="F:fatty-acyl-CoA binding"/>
    <property type="evidence" value="ECO:0007669"/>
    <property type="project" value="TreeGrafter"/>
</dbReference>
<evidence type="ECO:0000259" key="12">
    <source>
        <dbReference type="Pfam" id="PF00441"/>
    </source>
</evidence>
<evidence type="ECO:0000256" key="11">
    <source>
        <dbReference type="RuleBase" id="RU362125"/>
    </source>
</evidence>
<dbReference type="PANTHER" id="PTHR42807">
    <property type="entry name" value="GLUTARYL-COA DEHYDROGENASE, MITOCHONDRIAL"/>
    <property type="match status" value="1"/>
</dbReference>
<dbReference type="InterPro" id="IPR037069">
    <property type="entry name" value="AcylCoA_DH/ox_N_sf"/>
</dbReference>
<name>A0AAW9RAU7_9GAMM</name>
<dbReference type="GO" id="GO:0050660">
    <property type="term" value="F:flavin adenine dinucleotide binding"/>
    <property type="evidence" value="ECO:0007669"/>
    <property type="project" value="InterPro"/>
</dbReference>
<sequence length="387" mass="42655">MAKLNPYDLYDIDSQLTEEERMIRDSVGRFVDERALPLIPEHFDKGTFPKELVTEVADLGLLGSSLEGYGCAGLNSVSYGLICQELERGDSGLRSFVSVQSSLCMYPIYAYGSEEQRERWLPGMAKGEIIGCFGLTEPHGGSDPANMKTHAKRDGDDWVINGSKMWITNGNIADIAVVWARTEEGIMGFVLEKGMPGFEARAIKSKMSLRASVTSELYFDNVRVPEANRLPNVKGLKGPLGCLTQARYGITWGPIGSAIACLNEVVDYTSDRELFGRPLAANQAVQLRLAEMGRQITLAQLLSLRLGRLKDEGKMQPAQVSLAKWNNVRMALDIARDCRDLLGGSGITTEYHAIRHMLNLESVITYEGTETVHQLVIGRELTGISAF</sequence>
<dbReference type="FunFam" id="2.40.110.10:FF:000002">
    <property type="entry name" value="Acyl-CoA dehydrogenase fadE12"/>
    <property type="match status" value="1"/>
</dbReference>
<reference evidence="15 16" key="1">
    <citation type="submission" date="2024-02" db="EMBL/GenBank/DDBJ databases">
        <title>A novel Wenzhouxiangellaceae bacterium, isolated from coastal sediments.</title>
        <authorList>
            <person name="Du Z.-J."/>
            <person name="Ye Y.-Q."/>
            <person name="Zhang X.-Y."/>
        </authorList>
    </citation>
    <scope>NUCLEOTIDE SEQUENCE [LARGE SCALE GENOMIC DNA]</scope>
    <source>
        <strain evidence="15 16">CH-27</strain>
    </source>
</reference>
<dbReference type="FunFam" id="1.10.540.10:FF:000026">
    <property type="entry name" value="Acyl-CoA dehydrogenase medium chain"/>
    <property type="match status" value="1"/>
</dbReference>
<evidence type="ECO:0000256" key="4">
    <source>
        <dbReference type="ARBA" id="ARBA00022827"/>
    </source>
</evidence>
<dbReference type="InterPro" id="IPR052033">
    <property type="entry name" value="Glutaryl-CoA_DH_mitochondrial"/>
</dbReference>
<dbReference type="Pfam" id="PF02771">
    <property type="entry name" value="Acyl-CoA_dh_N"/>
    <property type="match status" value="1"/>
</dbReference>
<dbReference type="Pfam" id="PF02770">
    <property type="entry name" value="Acyl-CoA_dh_M"/>
    <property type="match status" value="1"/>
</dbReference>
<keyword evidence="16" id="KW-1185">Reference proteome</keyword>
<dbReference type="InterPro" id="IPR009075">
    <property type="entry name" value="AcylCo_DH/oxidase_C"/>
</dbReference>
<dbReference type="InterPro" id="IPR006091">
    <property type="entry name" value="Acyl-CoA_Oxase/DH_mid-dom"/>
</dbReference>
<feature type="domain" description="Acyl-CoA dehydrogenase/oxidase C-terminal" evidence="12">
    <location>
        <begin position="235"/>
        <end position="381"/>
    </location>
</feature>
<evidence type="ECO:0000256" key="3">
    <source>
        <dbReference type="ARBA" id="ARBA00022630"/>
    </source>
</evidence>
<keyword evidence="6 11" id="KW-0560">Oxidoreductase</keyword>
<evidence type="ECO:0000313" key="15">
    <source>
        <dbReference type="EMBL" id="MEJ8566641.1"/>
    </source>
</evidence>
<dbReference type="PANTHER" id="PTHR42807:SF1">
    <property type="entry name" value="GLUTARYL-COA DEHYDROGENASE, MITOCHONDRIAL"/>
    <property type="match status" value="1"/>
</dbReference>
<dbReference type="SUPFAM" id="SSF47203">
    <property type="entry name" value="Acyl-CoA dehydrogenase C-terminal domain-like"/>
    <property type="match status" value="1"/>
</dbReference>
<feature type="domain" description="Acyl-CoA oxidase/dehydrogenase middle" evidence="13">
    <location>
        <begin position="132"/>
        <end position="222"/>
    </location>
</feature>
<dbReference type="Gene3D" id="1.10.540.10">
    <property type="entry name" value="Acyl-CoA dehydrogenase/oxidase, N-terminal domain"/>
    <property type="match status" value="1"/>
</dbReference>
<dbReference type="SUPFAM" id="SSF56645">
    <property type="entry name" value="Acyl-CoA dehydrogenase NM domain-like"/>
    <property type="match status" value="1"/>
</dbReference>
<evidence type="ECO:0000256" key="8">
    <source>
        <dbReference type="ARBA" id="ARBA00037927"/>
    </source>
</evidence>
<dbReference type="Gene3D" id="2.40.110.10">
    <property type="entry name" value="Butyryl-CoA Dehydrogenase, subunit A, domain 2"/>
    <property type="match status" value="1"/>
</dbReference>
<comment type="pathway">
    <text evidence="7">Amino-acid metabolism; lysine degradation.</text>
</comment>
<dbReference type="InterPro" id="IPR009100">
    <property type="entry name" value="AcylCoA_DH/oxidase_NM_dom_sf"/>
</dbReference>
<keyword evidence="4 11" id="KW-0274">FAD</keyword>
<comment type="catalytic activity">
    <reaction evidence="10">
        <text>glutaryl-CoA + oxidized [electron-transfer flavoprotein] + 2 H(+) = (2E)-butenoyl-CoA + reduced [electron-transfer flavoprotein] + CO2</text>
        <dbReference type="Rhea" id="RHEA:13389"/>
        <dbReference type="Rhea" id="RHEA-COMP:10685"/>
        <dbReference type="Rhea" id="RHEA-COMP:10686"/>
        <dbReference type="ChEBI" id="CHEBI:15378"/>
        <dbReference type="ChEBI" id="CHEBI:16526"/>
        <dbReference type="ChEBI" id="CHEBI:57332"/>
        <dbReference type="ChEBI" id="CHEBI:57378"/>
        <dbReference type="ChEBI" id="CHEBI:57692"/>
        <dbReference type="ChEBI" id="CHEBI:58307"/>
        <dbReference type="EC" id="1.3.8.6"/>
    </reaction>
</comment>
<dbReference type="InterPro" id="IPR006089">
    <property type="entry name" value="Acyl-CoA_DH_CS"/>
</dbReference>
<comment type="caution">
    <text evidence="15">The sequence shown here is derived from an EMBL/GenBank/DDBJ whole genome shotgun (WGS) entry which is preliminary data.</text>
</comment>
<evidence type="ECO:0000313" key="16">
    <source>
        <dbReference type="Proteomes" id="UP001359886"/>
    </source>
</evidence>
<organism evidence="15 16">
    <name type="scientific">Elongatibacter sediminis</name>
    <dbReference type="NCBI Taxonomy" id="3119006"/>
    <lineage>
        <taxon>Bacteria</taxon>
        <taxon>Pseudomonadati</taxon>
        <taxon>Pseudomonadota</taxon>
        <taxon>Gammaproteobacteria</taxon>
        <taxon>Chromatiales</taxon>
        <taxon>Wenzhouxiangellaceae</taxon>
        <taxon>Elongatibacter</taxon>
    </lineage>
</organism>
<dbReference type="GO" id="GO:0046949">
    <property type="term" value="P:fatty-acyl-CoA biosynthetic process"/>
    <property type="evidence" value="ECO:0007669"/>
    <property type="project" value="TreeGrafter"/>
</dbReference>
<dbReference type="GO" id="GO:0004361">
    <property type="term" value="F:glutaryl-CoA dehydrogenase activity"/>
    <property type="evidence" value="ECO:0007669"/>
    <property type="project" value="UniProtKB-EC"/>
</dbReference>
<feature type="domain" description="Acyl-CoA dehydrogenase/oxidase N-terminal" evidence="14">
    <location>
        <begin position="17"/>
        <end position="128"/>
    </location>
</feature>
<dbReference type="Proteomes" id="UP001359886">
    <property type="component" value="Unassembled WGS sequence"/>
</dbReference>
<dbReference type="EMBL" id="JAZHOG010000002">
    <property type="protein sequence ID" value="MEJ8566641.1"/>
    <property type="molecule type" value="Genomic_DNA"/>
</dbReference>
<evidence type="ECO:0000256" key="7">
    <source>
        <dbReference type="ARBA" id="ARBA00037899"/>
    </source>
</evidence>
<evidence type="ECO:0000256" key="9">
    <source>
        <dbReference type="ARBA" id="ARBA00039033"/>
    </source>
</evidence>
<dbReference type="InterPro" id="IPR046373">
    <property type="entry name" value="Acyl-CoA_Oxase/DH_mid-dom_sf"/>
</dbReference>
<evidence type="ECO:0000259" key="13">
    <source>
        <dbReference type="Pfam" id="PF02770"/>
    </source>
</evidence>
<proteinExistence type="inferred from homology"/>
<evidence type="ECO:0000256" key="1">
    <source>
        <dbReference type="ARBA" id="ARBA00001974"/>
    </source>
</evidence>
<evidence type="ECO:0000256" key="5">
    <source>
        <dbReference type="ARBA" id="ARBA00022946"/>
    </source>
</evidence>
<evidence type="ECO:0000256" key="2">
    <source>
        <dbReference type="ARBA" id="ARBA00009347"/>
    </source>
</evidence>
<evidence type="ECO:0000259" key="14">
    <source>
        <dbReference type="Pfam" id="PF02771"/>
    </source>
</evidence>
<dbReference type="InterPro" id="IPR036250">
    <property type="entry name" value="AcylCo_DH-like_C"/>
</dbReference>
<evidence type="ECO:0000256" key="6">
    <source>
        <dbReference type="ARBA" id="ARBA00023002"/>
    </source>
</evidence>
<dbReference type="Gene3D" id="1.20.140.10">
    <property type="entry name" value="Butyryl-CoA Dehydrogenase, subunit A, domain 3"/>
    <property type="match status" value="1"/>
</dbReference>
<keyword evidence="5" id="KW-0809">Transit peptide</keyword>
<dbReference type="PROSITE" id="PS00073">
    <property type="entry name" value="ACYL_COA_DH_2"/>
    <property type="match status" value="1"/>
</dbReference>
<protein>
    <recommendedName>
        <fullName evidence="9">glutaryl-CoA dehydrogenase (ETF)</fullName>
        <ecNumber evidence="9">1.3.8.6</ecNumber>
    </recommendedName>
</protein>
<dbReference type="RefSeq" id="WP_354693964.1">
    <property type="nucleotide sequence ID" value="NZ_JAZHOG010000002.1"/>
</dbReference>
<dbReference type="Pfam" id="PF00441">
    <property type="entry name" value="Acyl-CoA_dh_1"/>
    <property type="match status" value="1"/>
</dbReference>
<gene>
    <name evidence="15" type="ORF">V3330_03285</name>
</gene>